<comment type="caution">
    <text evidence="2">The sequence shown here is derived from an EMBL/GenBank/DDBJ whole genome shotgun (WGS) entry which is preliminary data.</text>
</comment>
<keyword evidence="2" id="KW-0808">Transferase</keyword>
<evidence type="ECO:0000313" key="2">
    <source>
        <dbReference type="EMBL" id="MFD2864953.1"/>
    </source>
</evidence>
<dbReference type="Proteomes" id="UP001597601">
    <property type="component" value="Unassembled WGS sequence"/>
</dbReference>
<sequence>MKVITACIVLYENNVEVLNKAISSVLKTKSDLKLFIVDNSKTDDLRYAMPVGNIEYIHNPSNPGFGASHNIAINKAIELGSNCHFVVNPDIYFDHDVITPMVNYMQSHDDIGMIMPQILYPDNSLQNLPKLLPNPLWLLRRKIKFPYNCYKKFVSKYELHEVPPGLIYNSPLISGCFSLLNLKVIKEVGGYDDRYFMYFEDFDLSRRIHEKYRTIYYPLVSVYHGYEGGANKNFKLFKIFVQSAISYFSKWGWLDRERIKINNRALSQFQ</sequence>
<dbReference type="Pfam" id="PF00535">
    <property type="entry name" value="Glycos_transf_2"/>
    <property type="match status" value="1"/>
</dbReference>
<gene>
    <name evidence="2" type="ORF">ACFSYC_09680</name>
</gene>
<dbReference type="GO" id="GO:0016757">
    <property type="term" value="F:glycosyltransferase activity"/>
    <property type="evidence" value="ECO:0007669"/>
    <property type="project" value="UniProtKB-KW"/>
</dbReference>
<dbReference type="Gene3D" id="3.90.550.10">
    <property type="entry name" value="Spore Coat Polysaccharide Biosynthesis Protein SpsA, Chain A"/>
    <property type="match status" value="1"/>
</dbReference>
<evidence type="ECO:0000313" key="3">
    <source>
        <dbReference type="Proteomes" id="UP001597601"/>
    </source>
</evidence>
<accession>A0ABW5XNY2</accession>
<feature type="domain" description="Glycosyltransferase 2-like" evidence="1">
    <location>
        <begin position="8"/>
        <end position="145"/>
    </location>
</feature>
<dbReference type="InterPro" id="IPR029044">
    <property type="entry name" value="Nucleotide-diphossugar_trans"/>
</dbReference>
<dbReference type="PANTHER" id="PTHR43179">
    <property type="entry name" value="RHAMNOSYLTRANSFERASE WBBL"/>
    <property type="match status" value="1"/>
</dbReference>
<dbReference type="SUPFAM" id="SSF53448">
    <property type="entry name" value="Nucleotide-diphospho-sugar transferases"/>
    <property type="match status" value="1"/>
</dbReference>
<keyword evidence="2" id="KW-0328">Glycosyltransferase</keyword>
<reference evidence="3" key="1">
    <citation type="journal article" date="2019" name="Int. J. Syst. Evol. Microbiol.">
        <title>The Global Catalogue of Microorganisms (GCM) 10K type strain sequencing project: providing services to taxonomists for standard genome sequencing and annotation.</title>
        <authorList>
            <consortium name="The Broad Institute Genomics Platform"/>
            <consortium name="The Broad Institute Genome Sequencing Center for Infectious Disease"/>
            <person name="Wu L."/>
            <person name="Ma J."/>
        </authorList>
    </citation>
    <scope>NUCLEOTIDE SEQUENCE [LARGE SCALE GENOMIC DNA]</scope>
    <source>
        <strain evidence="3">KCTC 52232</strain>
    </source>
</reference>
<dbReference type="RefSeq" id="WP_377126376.1">
    <property type="nucleotide sequence ID" value="NZ_JBHUHN010000001.1"/>
</dbReference>
<keyword evidence="3" id="KW-1185">Reference proteome</keyword>
<dbReference type="PANTHER" id="PTHR43179:SF10">
    <property type="entry name" value="GLYCOSYL TRANSFERASE"/>
    <property type="match status" value="1"/>
</dbReference>
<protein>
    <submittedName>
        <fullName evidence="2">Glycosyltransferase</fullName>
        <ecNumber evidence="2">2.4.-.-</ecNumber>
    </submittedName>
</protein>
<proteinExistence type="predicted"/>
<evidence type="ECO:0000259" key="1">
    <source>
        <dbReference type="Pfam" id="PF00535"/>
    </source>
</evidence>
<name>A0ABW5XNY2_9SPHI</name>
<dbReference type="EMBL" id="JBHUON010000009">
    <property type="protein sequence ID" value="MFD2864953.1"/>
    <property type="molecule type" value="Genomic_DNA"/>
</dbReference>
<dbReference type="InterPro" id="IPR001173">
    <property type="entry name" value="Glyco_trans_2-like"/>
</dbReference>
<organism evidence="2 3">
    <name type="scientific">Mucilaginibacter antarcticus</name>
    <dbReference type="NCBI Taxonomy" id="1855725"/>
    <lineage>
        <taxon>Bacteria</taxon>
        <taxon>Pseudomonadati</taxon>
        <taxon>Bacteroidota</taxon>
        <taxon>Sphingobacteriia</taxon>
        <taxon>Sphingobacteriales</taxon>
        <taxon>Sphingobacteriaceae</taxon>
        <taxon>Mucilaginibacter</taxon>
    </lineage>
</organism>
<dbReference type="EC" id="2.4.-.-" evidence="2"/>